<dbReference type="RefSeq" id="WP_344364622.1">
    <property type="nucleotide sequence ID" value="NZ_BAAAQB010000026.1"/>
</dbReference>
<keyword evidence="2" id="KW-1185">Reference proteome</keyword>
<name>A0ABN2YZR8_9MICC</name>
<dbReference type="EMBL" id="BAAAQB010000026">
    <property type="protein sequence ID" value="GAA2134567.1"/>
    <property type="molecule type" value="Genomic_DNA"/>
</dbReference>
<sequence>MGLNRAGGPGHLDPLLYPWDPPVASGVMDGNAFRTLELSAGLDEALAQAGAAPLDARSLVVSIGSNSSADVMRRKFANYCQPVSAVLPLVRGQLHNIAVGHSAHVSRAGYIAAAPYPLLGECTAVWLSWLDDVQLMALDETEPNYRRIQLGAEACPLVADHGERPEAFSLFTSRWGVLTDGDGGKLPFLDQPALFGLLAGSGSGDLLEEGKAVFGGPPELVAEQLAMPSVQAWTRDWFSSAGLAAPVDFDGP</sequence>
<dbReference type="Proteomes" id="UP001500102">
    <property type="component" value="Unassembled WGS sequence"/>
</dbReference>
<evidence type="ECO:0000313" key="2">
    <source>
        <dbReference type="Proteomes" id="UP001500102"/>
    </source>
</evidence>
<gene>
    <name evidence="1" type="ORF">GCM10009825_18310</name>
</gene>
<proteinExistence type="predicted"/>
<reference evidence="1 2" key="1">
    <citation type="journal article" date="2019" name="Int. J. Syst. Evol. Microbiol.">
        <title>The Global Catalogue of Microorganisms (GCM) 10K type strain sequencing project: providing services to taxonomists for standard genome sequencing and annotation.</title>
        <authorList>
            <consortium name="The Broad Institute Genomics Platform"/>
            <consortium name="The Broad Institute Genome Sequencing Center for Infectious Disease"/>
            <person name="Wu L."/>
            <person name="Ma J."/>
        </authorList>
    </citation>
    <scope>NUCLEOTIDE SEQUENCE [LARGE SCALE GENOMIC DNA]</scope>
    <source>
        <strain evidence="1 2">JCM 15921</strain>
    </source>
</reference>
<organism evidence="1 2">
    <name type="scientific">Arthrobacter humicola</name>
    <dbReference type="NCBI Taxonomy" id="409291"/>
    <lineage>
        <taxon>Bacteria</taxon>
        <taxon>Bacillati</taxon>
        <taxon>Actinomycetota</taxon>
        <taxon>Actinomycetes</taxon>
        <taxon>Micrococcales</taxon>
        <taxon>Micrococcaceae</taxon>
        <taxon>Arthrobacter</taxon>
    </lineage>
</organism>
<evidence type="ECO:0000313" key="1">
    <source>
        <dbReference type="EMBL" id="GAA2134567.1"/>
    </source>
</evidence>
<accession>A0ABN2YZR8</accession>
<protein>
    <submittedName>
        <fullName evidence="1">Uncharacterized protein</fullName>
    </submittedName>
</protein>
<comment type="caution">
    <text evidence="1">The sequence shown here is derived from an EMBL/GenBank/DDBJ whole genome shotgun (WGS) entry which is preliminary data.</text>
</comment>